<evidence type="ECO:0008006" key="4">
    <source>
        <dbReference type="Google" id="ProtNLM"/>
    </source>
</evidence>
<proteinExistence type="predicted"/>
<sequence length="333" mass="38197">MLLKIFSTLFNYNYQVVRLQTTVSKQKIVTLGTLVMIPVSLWFVSGFYLASNLYEVPLWKACIIGSLMAIAILIIDRAFIVLAKDNGGSEIRNFRLFIAIISTILGSLALDLIVFSGDLEEYRAKKLTELREEKKKQFFDENSTELKRYFMEREQARMSLEDADSDLVSEIDGSKGTKKYGEGPAAKEKRRRLKTAELNFAKMDSVYLSEFHRLETEADSVATTSIVKENGAVLSKIKDLHYFAFSDMFSGFYYLVICAFFFCLEFFPFKYKSKTAESLFEKMLYAEEKIGESRLQTQMAQREEILLQDGLFGPRAERLRQLAGNHSNIRKIG</sequence>
<accession>M7XZC3</accession>
<reference evidence="2" key="1">
    <citation type="submission" date="2013-01" db="EMBL/GenBank/DDBJ databases">
        <title>Genome assembly of Mariniradius saccharolyticus AK6.</title>
        <authorList>
            <person name="Vaidya B."/>
            <person name="Khatri I."/>
            <person name="Tanuku N.R.S."/>
            <person name="Subramanian S."/>
            <person name="Pinnaka A."/>
        </authorList>
    </citation>
    <scope>NUCLEOTIDE SEQUENCE [LARGE SCALE GENOMIC DNA]</scope>
    <source>
        <strain evidence="2">AK6</strain>
    </source>
</reference>
<dbReference type="Proteomes" id="UP000010953">
    <property type="component" value="Unassembled WGS sequence"/>
</dbReference>
<dbReference type="STRING" id="1239962.C943_04151"/>
<evidence type="ECO:0000256" key="1">
    <source>
        <dbReference type="SAM" id="Phobius"/>
    </source>
</evidence>
<keyword evidence="1" id="KW-1133">Transmembrane helix</keyword>
<dbReference type="RefSeq" id="WP_008625883.1">
    <property type="nucleotide sequence ID" value="NZ_AMZY02000008.1"/>
</dbReference>
<keyword evidence="3" id="KW-1185">Reference proteome</keyword>
<keyword evidence="1" id="KW-0812">Transmembrane</keyword>
<dbReference type="AlphaFoldDB" id="M7XZC3"/>
<dbReference type="InterPro" id="IPR025519">
    <property type="entry name" value="DUF4407"/>
</dbReference>
<name>M7XZC3_9BACT</name>
<feature type="transmembrane region" description="Helical" evidence="1">
    <location>
        <begin position="28"/>
        <end position="50"/>
    </location>
</feature>
<dbReference type="InParanoid" id="M7XZC3"/>
<feature type="transmembrane region" description="Helical" evidence="1">
    <location>
        <begin position="56"/>
        <end position="75"/>
    </location>
</feature>
<evidence type="ECO:0000313" key="3">
    <source>
        <dbReference type="Proteomes" id="UP000010953"/>
    </source>
</evidence>
<dbReference type="Pfam" id="PF14362">
    <property type="entry name" value="DUF4407"/>
    <property type="match status" value="1"/>
</dbReference>
<dbReference type="EMBL" id="AMZY02000008">
    <property type="protein sequence ID" value="EMS33832.1"/>
    <property type="molecule type" value="Genomic_DNA"/>
</dbReference>
<dbReference type="OrthoDB" id="826294at2"/>
<feature type="transmembrane region" description="Helical" evidence="1">
    <location>
        <begin position="251"/>
        <end position="269"/>
    </location>
</feature>
<gene>
    <name evidence="2" type="ORF">C943_04151</name>
</gene>
<comment type="caution">
    <text evidence="2">The sequence shown here is derived from an EMBL/GenBank/DDBJ whole genome shotgun (WGS) entry which is preliminary data.</text>
</comment>
<keyword evidence="1" id="KW-0472">Membrane</keyword>
<organism evidence="2 3">
    <name type="scientific">Mariniradius saccharolyticus AK6</name>
    <dbReference type="NCBI Taxonomy" id="1239962"/>
    <lineage>
        <taxon>Bacteria</taxon>
        <taxon>Pseudomonadati</taxon>
        <taxon>Bacteroidota</taxon>
        <taxon>Cytophagia</taxon>
        <taxon>Cytophagales</taxon>
        <taxon>Cyclobacteriaceae</taxon>
        <taxon>Mariniradius</taxon>
    </lineage>
</organism>
<evidence type="ECO:0000313" key="2">
    <source>
        <dbReference type="EMBL" id="EMS33832.1"/>
    </source>
</evidence>
<protein>
    <recommendedName>
        <fullName evidence="4">DUF4407 domain-containing protein</fullName>
    </recommendedName>
</protein>
<feature type="transmembrane region" description="Helical" evidence="1">
    <location>
        <begin position="96"/>
        <end position="115"/>
    </location>
</feature>